<protein>
    <recommendedName>
        <fullName evidence="4">YqhA family protein</fullName>
    </recommendedName>
</protein>
<feature type="transmembrane region" description="Helical" evidence="1">
    <location>
        <begin position="152"/>
        <end position="170"/>
    </location>
</feature>
<reference evidence="2 3" key="1">
    <citation type="submission" date="2007-03" db="EMBL/GenBank/DDBJ databases">
        <authorList>
            <person name="Stal L."/>
            <person name="Ferriera S."/>
            <person name="Johnson J."/>
            <person name="Kravitz S."/>
            <person name="Beeson K."/>
            <person name="Sutton G."/>
            <person name="Rogers Y.-H."/>
            <person name="Friedman R."/>
            <person name="Frazier M."/>
            <person name="Venter J.C."/>
        </authorList>
    </citation>
    <scope>NUCLEOTIDE SEQUENCE [LARGE SCALE GENOMIC DNA]</scope>
    <source>
        <strain evidence="2 3">CCY0110</strain>
    </source>
</reference>
<sequence length="175" mass="19449">MSTSEPPKTDIFLKIIKWSRYSSVLSIFSSLVSSIFMFGLGTVDTVKVFIRVATGNETARGEVESSIIIIVDLLEALDDFLVALALLYFASGIYFLFLGSQDNLINYPSWLRVNSITTLKKTLLEILVVLLTVVFIKGILESETIQTVTWNILVIPVSIIAIALSIRLILTEKET</sequence>
<feature type="transmembrane region" description="Helical" evidence="1">
    <location>
        <begin position="122"/>
        <end position="140"/>
    </location>
</feature>
<evidence type="ECO:0000313" key="3">
    <source>
        <dbReference type="Proteomes" id="UP000003781"/>
    </source>
</evidence>
<proteinExistence type="predicted"/>
<keyword evidence="3" id="KW-1185">Reference proteome</keyword>
<dbReference type="RefSeq" id="WP_008276680.1">
    <property type="nucleotide sequence ID" value="NZ_AAXW01000028.1"/>
</dbReference>
<feature type="transmembrane region" description="Helical" evidence="1">
    <location>
        <begin position="21"/>
        <end position="40"/>
    </location>
</feature>
<evidence type="ECO:0000256" key="1">
    <source>
        <dbReference type="SAM" id="Phobius"/>
    </source>
</evidence>
<dbReference type="eggNOG" id="COG2862">
    <property type="taxonomic scope" value="Bacteria"/>
</dbReference>
<organism evidence="2 3">
    <name type="scientific">Crocosphaera chwakensis CCY0110</name>
    <dbReference type="NCBI Taxonomy" id="391612"/>
    <lineage>
        <taxon>Bacteria</taxon>
        <taxon>Bacillati</taxon>
        <taxon>Cyanobacteriota</taxon>
        <taxon>Cyanophyceae</taxon>
        <taxon>Oscillatoriophycideae</taxon>
        <taxon>Chroococcales</taxon>
        <taxon>Aphanothecaceae</taxon>
        <taxon>Crocosphaera</taxon>
        <taxon>Crocosphaera chwakensis</taxon>
    </lineage>
</organism>
<keyword evidence="1" id="KW-0812">Transmembrane</keyword>
<dbReference type="AlphaFoldDB" id="A3ITH2"/>
<dbReference type="InterPro" id="IPR005134">
    <property type="entry name" value="UPF0114"/>
</dbReference>
<evidence type="ECO:0008006" key="4">
    <source>
        <dbReference type="Google" id="ProtNLM"/>
    </source>
</evidence>
<dbReference type="OrthoDB" id="582623at2"/>
<feature type="transmembrane region" description="Helical" evidence="1">
    <location>
        <begin position="80"/>
        <end position="101"/>
    </location>
</feature>
<accession>A3ITH2</accession>
<gene>
    <name evidence="2" type="ORF">CY0110_04578</name>
</gene>
<keyword evidence="1" id="KW-1133">Transmembrane helix</keyword>
<evidence type="ECO:0000313" key="2">
    <source>
        <dbReference type="EMBL" id="EAZ90257.1"/>
    </source>
</evidence>
<comment type="caution">
    <text evidence="2">The sequence shown here is derived from an EMBL/GenBank/DDBJ whole genome shotgun (WGS) entry which is preliminary data.</text>
</comment>
<dbReference type="EMBL" id="AAXW01000028">
    <property type="protein sequence ID" value="EAZ90257.1"/>
    <property type="molecule type" value="Genomic_DNA"/>
</dbReference>
<dbReference type="Pfam" id="PF03350">
    <property type="entry name" value="UPF0114"/>
    <property type="match status" value="1"/>
</dbReference>
<name>A3ITH2_9CHRO</name>
<dbReference type="Proteomes" id="UP000003781">
    <property type="component" value="Unassembled WGS sequence"/>
</dbReference>
<keyword evidence="1" id="KW-0472">Membrane</keyword>